<dbReference type="PANTHER" id="PTHR13767">
    <property type="entry name" value="TRNA-PSEUDOURIDINE SYNTHASE"/>
    <property type="match status" value="1"/>
</dbReference>
<dbReference type="HAMAP" id="MF_01080">
    <property type="entry name" value="TruB_bact"/>
    <property type="match status" value="1"/>
</dbReference>
<evidence type="ECO:0000256" key="4">
    <source>
        <dbReference type="ARBA" id="ARBA00022694"/>
    </source>
</evidence>
<feature type="region of interest" description="Disordered" evidence="6">
    <location>
        <begin position="241"/>
        <end position="359"/>
    </location>
</feature>
<dbReference type="SUPFAM" id="SSF55120">
    <property type="entry name" value="Pseudouridine synthase"/>
    <property type="match status" value="1"/>
</dbReference>
<evidence type="ECO:0000259" key="7">
    <source>
        <dbReference type="Pfam" id="PF01509"/>
    </source>
</evidence>
<keyword evidence="9" id="KW-1185">Reference proteome</keyword>
<dbReference type="Pfam" id="PF01509">
    <property type="entry name" value="TruB_N"/>
    <property type="match status" value="1"/>
</dbReference>
<keyword evidence="5 8" id="KW-0413">Isomerase</keyword>
<feature type="compositionally biased region" description="Pro residues" evidence="6">
    <location>
        <begin position="349"/>
        <end position="358"/>
    </location>
</feature>
<reference evidence="8 9" key="1">
    <citation type="submission" date="2023-08" db="EMBL/GenBank/DDBJ databases">
        <title>Black Yeasts Isolated from many extreme environments.</title>
        <authorList>
            <person name="Coleine C."/>
            <person name="Stajich J.E."/>
            <person name="Selbmann L."/>
        </authorList>
    </citation>
    <scope>NUCLEOTIDE SEQUENCE [LARGE SCALE GENOMIC DNA]</scope>
    <source>
        <strain evidence="8 9">CCFEE 536</strain>
    </source>
</reference>
<accession>A0ABR0MAZ8</accession>
<sequence>MSAKSYIFRSIMKDTGKILEGVFAIHKPQSTSSAQVLRDIQTHFNPSKAFAPYLERELRLRGSEPPNQKQKRSRRQRGPPQVKIGHGGTLDPLATGVLIAGIGKGTKDLQRFLECTKTYETVVLFGAETDTYDIVGKVVTRAPYSHVTKAKVADALGQYRGQIMQKPPIFSALKVDGKKMYEYAREGKELPIEIQARPVEVVELEMLEWMEGGTHGYHWPVEEAAGPEKAAAEMLLQATDNDALSVPNGSGQEALNVKRKRDEDTVPDFISDAKPTSKKQKSSSEHTEPMMSGALSSKAETELADQVQEFAPDASSTTKNPSTQPPDPTVTTSGAPPPASDTKAQSQSPSPPPAPCPAPAVRLSMTVTSGFYVRSLAHDLGLAVSSRGLMASLVRSRQGEFELGKNVLPYEDLTKGEDVWAPKVRGMLQQWETRTADDGWTPKPRGNAGAARRRGGRGGGGGEGRERRNSSSVER</sequence>
<feature type="domain" description="Pseudouridine synthase II N-terminal" evidence="7">
    <location>
        <begin position="82"/>
        <end position="210"/>
    </location>
</feature>
<organism evidence="8 9">
    <name type="scientific">Cryomyces antarcticus</name>
    <dbReference type="NCBI Taxonomy" id="329879"/>
    <lineage>
        <taxon>Eukaryota</taxon>
        <taxon>Fungi</taxon>
        <taxon>Dikarya</taxon>
        <taxon>Ascomycota</taxon>
        <taxon>Pezizomycotina</taxon>
        <taxon>Dothideomycetes</taxon>
        <taxon>Dothideomycetes incertae sedis</taxon>
        <taxon>Cryomyces</taxon>
    </lineage>
</organism>
<dbReference type="Proteomes" id="UP001357485">
    <property type="component" value="Unassembled WGS sequence"/>
</dbReference>
<keyword evidence="4" id="KW-0819">tRNA processing</keyword>
<protein>
    <recommendedName>
        <fullName evidence="3">tRNA pseudouridine(55) synthase</fullName>
        <ecNumber evidence="3">5.4.99.25</ecNumber>
    </recommendedName>
</protein>
<feature type="region of interest" description="Disordered" evidence="6">
    <location>
        <begin position="432"/>
        <end position="475"/>
    </location>
</feature>
<comment type="similarity">
    <text evidence="2">Belongs to the pseudouridine synthase TruB family.</text>
</comment>
<proteinExistence type="inferred from homology"/>
<dbReference type="GO" id="GO:0160148">
    <property type="term" value="F:tRNA pseudouridine(55) synthase activity"/>
    <property type="evidence" value="ECO:0007669"/>
    <property type="project" value="UniProtKB-EC"/>
</dbReference>
<dbReference type="EMBL" id="JAVRRA010000047">
    <property type="protein sequence ID" value="KAK5295338.1"/>
    <property type="molecule type" value="Genomic_DNA"/>
</dbReference>
<evidence type="ECO:0000313" key="9">
    <source>
        <dbReference type="Proteomes" id="UP001357485"/>
    </source>
</evidence>
<dbReference type="PANTHER" id="PTHR13767:SF2">
    <property type="entry name" value="PSEUDOURIDYLATE SYNTHASE TRUB1"/>
    <property type="match status" value="1"/>
</dbReference>
<dbReference type="InterPro" id="IPR014780">
    <property type="entry name" value="tRNA_psdUridine_synth_TruB"/>
</dbReference>
<dbReference type="Gene3D" id="3.30.2350.10">
    <property type="entry name" value="Pseudouridine synthase"/>
    <property type="match status" value="1"/>
</dbReference>
<evidence type="ECO:0000256" key="1">
    <source>
        <dbReference type="ARBA" id="ARBA00001166"/>
    </source>
</evidence>
<gene>
    <name evidence="8" type="primary">PUS4_1</name>
    <name evidence="8" type="ORF">LTR16_001079</name>
</gene>
<dbReference type="InterPro" id="IPR002501">
    <property type="entry name" value="PsdUridine_synth_N"/>
</dbReference>
<evidence type="ECO:0000256" key="6">
    <source>
        <dbReference type="SAM" id="MobiDB-lite"/>
    </source>
</evidence>
<dbReference type="InterPro" id="IPR020103">
    <property type="entry name" value="PsdUridine_synth_cat_dom_sf"/>
</dbReference>
<evidence type="ECO:0000256" key="5">
    <source>
        <dbReference type="ARBA" id="ARBA00023235"/>
    </source>
</evidence>
<evidence type="ECO:0000256" key="3">
    <source>
        <dbReference type="ARBA" id="ARBA00012787"/>
    </source>
</evidence>
<dbReference type="EC" id="5.4.99.25" evidence="3"/>
<evidence type="ECO:0000313" key="8">
    <source>
        <dbReference type="EMBL" id="KAK5295338.1"/>
    </source>
</evidence>
<comment type="caution">
    <text evidence="8">The sequence shown here is derived from an EMBL/GenBank/DDBJ whole genome shotgun (WGS) entry which is preliminary data.</text>
</comment>
<evidence type="ECO:0000256" key="2">
    <source>
        <dbReference type="ARBA" id="ARBA00008999"/>
    </source>
</evidence>
<feature type="compositionally biased region" description="Basic and acidic residues" evidence="6">
    <location>
        <begin position="463"/>
        <end position="475"/>
    </location>
</feature>
<name>A0ABR0MAZ8_9PEZI</name>
<feature type="region of interest" description="Disordered" evidence="6">
    <location>
        <begin position="59"/>
        <end position="87"/>
    </location>
</feature>
<feature type="compositionally biased region" description="Polar residues" evidence="6">
    <location>
        <begin position="241"/>
        <end position="253"/>
    </location>
</feature>
<comment type="catalytic activity">
    <reaction evidence="1">
        <text>a uridine in mRNA = a pseudouridine in mRNA</text>
        <dbReference type="Rhea" id="RHEA:56644"/>
        <dbReference type="Rhea" id="RHEA-COMP:14658"/>
        <dbReference type="Rhea" id="RHEA-COMP:14659"/>
        <dbReference type="ChEBI" id="CHEBI:65314"/>
        <dbReference type="ChEBI" id="CHEBI:65315"/>
    </reaction>
</comment>